<gene>
    <name evidence="1" type="ORF">ERS852573_02528</name>
</gene>
<dbReference type="Proteomes" id="UP000095597">
    <property type="component" value="Unassembled WGS sequence"/>
</dbReference>
<proteinExistence type="predicted"/>
<name>A0A173V3Y7_9FIRM</name>
<dbReference type="GeneID" id="93136032"/>
<evidence type="ECO:0000313" key="2">
    <source>
        <dbReference type="Proteomes" id="UP000095597"/>
    </source>
</evidence>
<accession>A0A173V3Y7</accession>
<dbReference type="RefSeq" id="WP_006427833.1">
    <property type="nucleotide sequence ID" value="NZ_CP102280.1"/>
</dbReference>
<dbReference type="OrthoDB" id="9886947at2"/>
<dbReference type="EMBL" id="CYXO01000018">
    <property type="protein sequence ID" value="CUN21410.1"/>
    <property type="molecule type" value="Genomic_DNA"/>
</dbReference>
<evidence type="ECO:0000313" key="1">
    <source>
        <dbReference type="EMBL" id="CUN21410.1"/>
    </source>
</evidence>
<sequence length="125" mass="14462">MEDTGKLEERNKIVSELQTIIKERIELKEIEIPGTITFQVMSVDGGNVPVGAGEVLLLRYSATHLEYSHELEDENQKFHMALHIIYCKEQKGLFGKVKYKTIKHRKEIITEADWKNGKKVSLYED</sequence>
<organism evidence="1 2">
    <name type="scientific">Dorea longicatena</name>
    <dbReference type="NCBI Taxonomy" id="88431"/>
    <lineage>
        <taxon>Bacteria</taxon>
        <taxon>Bacillati</taxon>
        <taxon>Bacillota</taxon>
        <taxon>Clostridia</taxon>
        <taxon>Lachnospirales</taxon>
        <taxon>Lachnospiraceae</taxon>
        <taxon>Dorea</taxon>
    </lineage>
</organism>
<dbReference type="AlphaFoldDB" id="A0A173V3Y7"/>
<reference evidence="1 2" key="1">
    <citation type="submission" date="2015-09" db="EMBL/GenBank/DDBJ databases">
        <authorList>
            <consortium name="Pathogen Informatics"/>
        </authorList>
    </citation>
    <scope>NUCLEOTIDE SEQUENCE [LARGE SCALE GENOMIC DNA]</scope>
    <source>
        <strain evidence="1 2">2789STDY5834961</strain>
    </source>
</reference>
<protein>
    <submittedName>
        <fullName evidence="1">Uncharacterized protein</fullName>
    </submittedName>
</protein>